<protein>
    <recommendedName>
        <fullName evidence="4">Lipoprotein</fullName>
    </recommendedName>
</protein>
<comment type="caution">
    <text evidence="2">The sequence shown here is derived from an EMBL/GenBank/DDBJ whole genome shotgun (WGS) entry which is preliminary data.</text>
</comment>
<reference evidence="2 3" key="1">
    <citation type="submission" date="2020-05" db="EMBL/GenBank/DDBJ databases">
        <authorList>
            <person name="Whitworth D."/>
        </authorList>
    </citation>
    <scope>NUCLEOTIDE SEQUENCE [LARGE SCALE GENOMIC DNA]</scope>
    <source>
        <strain evidence="2 3">AM005</strain>
    </source>
</reference>
<gene>
    <name evidence="2" type="ORF">HNV28_15285</name>
</gene>
<dbReference type="EMBL" id="JABFNT010000043">
    <property type="protein sequence ID" value="NOJ79686.1"/>
    <property type="molecule type" value="Genomic_DNA"/>
</dbReference>
<accession>A0A7Y4IIE8</accession>
<evidence type="ECO:0000313" key="3">
    <source>
        <dbReference type="Proteomes" id="UP000533080"/>
    </source>
</evidence>
<sequence length="370" mass="40361">MRQQDARNAAPEPLGWKVSGGPMSPPRASALLLTLIVSTGGCTKTPAEEGSKEADGGIPCQTLQHLACTGLYGEGGAGWATRAIPPEVRPYEPGLQLWSDGLDKTRFIYLPPGTKVDTSKSDEWRFPVGTKLWKEFSWKGRPIETRFLWKRPDGSWLRTTYRWSDDGKTALELTRGEKDVPGTEGYEIPSQQDCQSCHRGRGDEVLGFEAVALAHYGARGLTLAKLVEEERLSHPPAQVPRIPGTPVEQAALGYLHMNCGVSCHSANRMALGSGSGLHLRLEAGELGSVQETDTWRTSVNVKALIQTSGMFGKSSQRVAPGDVQHSSLLYRMGQRGDFMQMPPLGTRVVDEQGQALIQRWIEAMPAKKGG</sequence>
<dbReference type="Proteomes" id="UP000533080">
    <property type="component" value="Unassembled WGS sequence"/>
</dbReference>
<dbReference type="AlphaFoldDB" id="A0A7Y4IIE8"/>
<name>A0A7Y4IIE8_MYXXA</name>
<organism evidence="2 3">
    <name type="scientific">Myxococcus xanthus</name>
    <dbReference type="NCBI Taxonomy" id="34"/>
    <lineage>
        <taxon>Bacteria</taxon>
        <taxon>Pseudomonadati</taxon>
        <taxon>Myxococcota</taxon>
        <taxon>Myxococcia</taxon>
        <taxon>Myxococcales</taxon>
        <taxon>Cystobacterineae</taxon>
        <taxon>Myxococcaceae</taxon>
        <taxon>Myxococcus</taxon>
    </lineage>
</organism>
<proteinExistence type="predicted"/>
<evidence type="ECO:0000313" key="2">
    <source>
        <dbReference type="EMBL" id="NOJ79686.1"/>
    </source>
</evidence>
<evidence type="ECO:0000256" key="1">
    <source>
        <dbReference type="SAM" id="MobiDB-lite"/>
    </source>
</evidence>
<evidence type="ECO:0008006" key="4">
    <source>
        <dbReference type="Google" id="ProtNLM"/>
    </source>
</evidence>
<feature type="region of interest" description="Disordered" evidence="1">
    <location>
        <begin position="1"/>
        <end position="22"/>
    </location>
</feature>